<dbReference type="GO" id="GO:0016787">
    <property type="term" value="F:hydrolase activity"/>
    <property type="evidence" value="ECO:0007669"/>
    <property type="project" value="UniProtKB-KW"/>
</dbReference>
<dbReference type="InterPro" id="IPR000073">
    <property type="entry name" value="AB_hydrolase_1"/>
</dbReference>
<dbReference type="PANTHER" id="PTHR43194:SF2">
    <property type="entry name" value="PEROXISOMAL MEMBRANE PROTEIN LPX1"/>
    <property type="match status" value="1"/>
</dbReference>
<dbReference type="Proteomes" id="UP001500063">
    <property type="component" value="Unassembled WGS sequence"/>
</dbReference>
<keyword evidence="3" id="KW-1185">Reference proteome</keyword>
<keyword evidence="2" id="KW-0378">Hydrolase</keyword>
<dbReference type="Pfam" id="PF00561">
    <property type="entry name" value="Abhydrolase_1"/>
    <property type="match status" value="1"/>
</dbReference>
<feature type="domain" description="AB hydrolase-1" evidence="1">
    <location>
        <begin position="37"/>
        <end position="268"/>
    </location>
</feature>
<dbReference type="RefSeq" id="WP_301891184.1">
    <property type="nucleotide sequence ID" value="NZ_BAAABW010000026.1"/>
</dbReference>
<sequence length="283" mass="31419">MFDFADPGTLDLRYRGQGRCPTATGAELYYESVGTGPPVVCLNNFFIVAPAWRNFTSRLARDHTIVTYDLRNQGVSSPGPGEHHFDDHVGDLRDLLDHLGLDDVHLIGTSASTLICRDFALRHPERVRGMVLTGPAFSPYGPLRMRLMARDWLQRLDHGHAAGVFDYLYPLVFTDKAIERGGRATYLALREHFLALNSEAQVRACVNELRQASGDPALLERLDRPVLLLIGDGDHLWSRTTLKDATDLMPDAVGHVIEGAGHMPFIEATEEFETVVGRFVAKG</sequence>
<dbReference type="Gene3D" id="3.40.50.1820">
    <property type="entry name" value="alpha/beta hydrolase"/>
    <property type="match status" value="1"/>
</dbReference>
<name>A0ABP3HCC7_9ACTN</name>
<evidence type="ECO:0000313" key="3">
    <source>
        <dbReference type="Proteomes" id="UP001500063"/>
    </source>
</evidence>
<protein>
    <submittedName>
        <fullName evidence="2">Alpha/beta fold hydrolase</fullName>
    </submittedName>
</protein>
<evidence type="ECO:0000313" key="2">
    <source>
        <dbReference type="EMBL" id="GAA0366382.1"/>
    </source>
</evidence>
<dbReference type="SUPFAM" id="SSF53474">
    <property type="entry name" value="alpha/beta-Hydrolases"/>
    <property type="match status" value="1"/>
</dbReference>
<gene>
    <name evidence="2" type="ORF">GCM10010319_50360</name>
</gene>
<reference evidence="3" key="1">
    <citation type="journal article" date="2019" name="Int. J. Syst. Evol. Microbiol.">
        <title>The Global Catalogue of Microorganisms (GCM) 10K type strain sequencing project: providing services to taxonomists for standard genome sequencing and annotation.</title>
        <authorList>
            <consortium name="The Broad Institute Genomics Platform"/>
            <consortium name="The Broad Institute Genome Sequencing Center for Infectious Disease"/>
            <person name="Wu L."/>
            <person name="Ma J."/>
        </authorList>
    </citation>
    <scope>NUCLEOTIDE SEQUENCE [LARGE SCALE GENOMIC DNA]</scope>
    <source>
        <strain evidence="3">JCM 4565</strain>
    </source>
</reference>
<proteinExistence type="predicted"/>
<comment type="caution">
    <text evidence="2">The sequence shown here is derived from an EMBL/GenBank/DDBJ whole genome shotgun (WGS) entry which is preliminary data.</text>
</comment>
<accession>A0ABP3HCC7</accession>
<dbReference type="EMBL" id="BAAABW010000026">
    <property type="protein sequence ID" value="GAA0366382.1"/>
    <property type="molecule type" value="Genomic_DNA"/>
</dbReference>
<dbReference type="PANTHER" id="PTHR43194">
    <property type="entry name" value="HYDROLASE ALPHA/BETA FOLD FAMILY"/>
    <property type="match status" value="1"/>
</dbReference>
<dbReference type="InterPro" id="IPR050228">
    <property type="entry name" value="Carboxylesterase_BioH"/>
</dbReference>
<organism evidence="2 3">
    <name type="scientific">Streptomyces blastmyceticus</name>
    <dbReference type="NCBI Taxonomy" id="68180"/>
    <lineage>
        <taxon>Bacteria</taxon>
        <taxon>Bacillati</taxon>
        <taxon>Actinomycetota</taxon>
        <taxon>Actinomycetes</taxon>
        <taxon>Kitasatosporales</taxon>
        <taxon>Streptomycetaceae</taxon>
        <taxon>Streptomyces</taxon>
    </lineage>
</organism>
<evidence type="ECO:0000259" key="1">
    <source>
        <dbReference type="Pfam" id="PF00561"/>
    </source>
</evidence>
<dbReference type="InterPro" id="IPR029058">
    <property type="entry name" value="AB_hydrolase_fold"/>
</dbReference>